<dbReference type="AlphaFoldDB" id="A0A316UDH0"/>
<dbReference type="Proteomes" id="UP000245942">
    <property type="component" value="Unassembled WGS sequence"/>
</dbReference>
<evidence type="ECO:0000256" key="3">
    <source>
        <dbReference type="ARBA" id="ARBA00022801"/>
    </source>
</evidence>
<evidence type="ECO:0000256" key="6">
    <source>
        <dbReference type="ARBA" id="ARBA00023098"/>
    </source>
</evidence>
<dbReference type="RefSeq" id="XP_025350409.1">
    <property type="nucleotide sequence ID" value="XM_025491761.1"/>
</dbReference>
<keyword evidence="5 8" id="KW-1133">Transmembrane helix</keyword>
<dbReference type="GO" id="GO:0034389">
    <property type="term" value="P:lipid droplet organization"/>
    <property type="evidence" value="ECO:0007669"/>
    <property type="project" value="TreeGrafter"/>
</dbReference>
<dbReference type="OrthoDB" id="5579088at2759"/>
<accession>A0A316UDH0</accession>
<proteinExistence type="predicted"/>
<keyword evidence="2 8" id="KW-0812">Transmembrane</keyword>
<dbReference type="GeneID" id="37013495"/>
<sequence length="391" mass="42127">MVAPSTGTTDRPASPPKLSLIPPYHIVYLGLLLGPLTAFTILSLFLQTHTYNVYLSSPHASSTGDVVAEHLKPVASIFAQRTNLLNRVFIKNAWAWTSVAWVAQALTLRGPESPEAKKAAQIAKGKAKADAAKVNGAAEDEVGPEDQEATVASPLAKSLLRYAIATTAWICFSLWLFGPPLMERIFTSSGGVCVPRQAGDALDGMSNPSGEASVAGDVSAFRMPNSPIDEAFCRAGRRGISLSERPDLFKTAHLLVTEGIGSGRLRGVWRGGHDVSGHTFILLLSSLLLLEEITPYMAHFFYEFLPKGLQYPLPKSLTPIFPRPLRSNRNPFRQGEPARVQNAVVMSSILALVGLWIFCIINTALFFHTPAEKFSGALVALGAWALLPKGG</sequence>
<dbReference type="GO" id="GO:0005789">
    <property type="term" value="C:endoplasmic reticulum membrane"/>
    <property type="evidence" value="ECO:0007669"/>
    <property type="project" value="UniProtKB-SubCell"/>
</dbReference>
<keyword evidence="3" id="KW-0378">Hydrolase</keyword>
<evidence type="ECO:0000256" key="7">
    <source>
        <dbReference type="ARBA" id="ARBA00023136"/>
    </source>
</evidence>
<dbReference type="Pfam" id="PF10261">
    <property type="entry name" value="FIT"/>
    <property type="match status" value="1"/>
</dbReference>
<dbReference type="PANTHER" id="PTHR23129:SF0">
    <property type="entry name" value="ACYL-COENZYME A DIPHOSPHATASE FITM2"/>
    <property type="match status" value="1"/>
</dbReference>
<gene>
    <name evidence="9" type="ORF">BCV69DRAFT_280855</name>
</gene>
<reference evidence="9 10" key="1">
    <citation type="journal article" date="2018" name="Mol. Biol. Evol.">
        <title>Broad Genomic Sampling Reveals a Smut Pathogenic Ancestry of the Fungal Clade Ustilaginomycotina.</title>
        <authorList>
            <person name="Kijpornyongpan T."/>
            <person name="Mondo S.J."/>
            <person name="Barry K."/>
            <person name="Sandor L."/>
            <person name="Lee J."/>
            <person name="Lipzen A."/>
            <person name="Pangilinan J."/>
            <person name="LaButti K."/>
            <person name="Hainaut M."/>
            <person name="Henrissat B."/>
            <person name="Grigoriev I.V."/>
            <person name="Spatafora J.W."/>
            <person name="Aime M.C."/>
        </authorList>
    </citation>
    <scope>NUCLEOTIDE SEQUENCE [LARGE SCALE GENOMIC DNA]</scope>
    <source>
        <strain evidence="9 10">MCA 4718</strain>
    </source>
</reference>
<evidence type="ECO:0000256" key="4">
    <source>
        <dbReference type="ARBA" id="ARBA00022824"/>
    </source>
</evidence>
<name>A0A316UDH0_9BASI</name>
<evidence type="ECO:0000256" key="8">
    <source>
        <dbReference type="SAM" id="Phobius"/>
    </source>
</evidence>
<evidence type="ECO:0000313" key="9">
    <source>
        <dbReference type="EMBL" id="PWN23249.1"/>
    </source>
</evidence>
<dbReference type="GO" id="GO:0008654">
    <property type="term" value="P:phospholipid biosynthetic process"/>
    <property type="evidence" value="ECO:0007669"/>
    <property type="project" value="TreeGrafter"/>
</dbReference>
<keyword evidence="10" id="KW-1185">Reference proteome</keyword>
<protein>
    <submittedName>
        <fullName evidence="9">Uncharacterized protein</fullName>
    </submittedName>
</protein>
<dbReference type="EMBL" id="KZ819322">
    <property type="protein sequence ID" value="PWN23249.1"/>
    <property type="molecule type" value="Genomic_DNA"/>
</dbReference>
<evidence type="ECO:0000256" key="2">
    <source>
        <dbReference type="ARBA" id="ARBA00022692"/>
    </source>
</evidence>
<dbReference type="GO" id="GO:0019915">
    <property type="term" value="P:lipid storage"/>
    <property type="evidence" value="ECO:0007669"/>
    <property type="project" value="InterPro"/>
</dbReference>
<feature type="transmembrane region" description="Helical" evidence="8">
    <location>
        <begin position="26"/>
        <end position="46"/>
    </location>
</feature>
<evidence type="ECO:0000313" key="10">
    <source>
        <dbReference type="Proteomes" id="UP000245942"/>
    </source>
</evidence>
<organism evidence="9 10">
    <name type="scientific">Pseudomicrostroma glucosiphilum</name>
    <dbReference type="NCBI Taxonomy" id="1684307"/>
    <lineage>
        <taxon>Eukaryota</taxon>
        <taxon>Fungi</taxon>
        <taxon>Dikarya</taxon>
        <taxon>Basidiomycota</taxon>
        <taxon>Ustilaginomycotina</taxon>
        <taxon>Exobasidiomycetes</taxon>
        <taxon>Microstromatales</taxon>
        <taxon>Microstromatales incertae sedis</taxon>
        <taxon>Pseudomicrostroma</taxon>
    </lineage>
</organism>
<evidence type="ECO:0000256" key="1">
    <source>
        <dbReference type="ARBA" id="ARBA00004477"/>
    </source>
</evidence>
<feature type="transmembrane region" description="Helical" evidence="8">
    <location>
        <begin position="343"/>
        <end position="367"/>
    </location>
</feature>
<dbReference type="STRING" id="1684307.A0A316UDH0"/>
<dbReference type="GO" id="GO:0010945">
    <property type="term" value="F:coenzyme A diphosphatase activity"/>
    <property type="evidence" value="ECO:0007669"/>
    <property type="project" value="InterPro"/>
</dbReference>
<keyword evidence="7 8" id="KW-0472">Membrane</keyword>
<keyword evidence="6" id="KW-0443">Lipid metabolism</keyword>
<keyword evidence="4" id="KW-0256">Endoplasmic reticulum</keyword>
<comment type="subcellular location">
    <subcellularLocation>
        <location evidence="1">Endoplasmic reticulum membrane</location>
        <topology evidence="1">Multi-pass membrane protein</topology>
    </subcellularLocation>
</comment>
<dbReference type="PANTHER" id="PTHR23129">
    <property type="entry name" value="ACYL-COENZYME A DIPHOSPHATASE FITM2"/>
    <property type="match status" value="1"/>
</dbReference>
<evidence type="ECO:0000256" key="5">
    <source>
        <dbReference type="ARBA" id="ARBA00022989"/>
    </source>
</evidence>
<dbReference type="InterPro" id="IPR019388">
    <property type="entry name" value="FIT"/>
</dbReference>